<accession>A0A2J6Q7V5</accession>
<evidence type="ECO:0000313" key="2">
    <source>
        <dbReference type="EMBL" id="PMD22360.1"/>
    </source>
</evidence>
<name>A0A2J6Q7V5_9HELO</name>
<dbReference type="AlphaFoldDB" id="A0A2J6Q7V5"/>
<sequence>MVSCICSIVGVLLVFCCCYGYWWPLPRDPRSFRETLESITRSLLGSRENMAQKQLVDLSHHKNSTLRCKLPFPHSIFETETGKEAKDGKEIVRWWGKEERGTRGEKGWQLCGDSDWGFDSDSCSDVVAGSDDWGLKNKVFGSRTGEGDGRIERLRGLGRAERREKMTPIYMSGELLLASAVGIEKILYFGLEFIDRSSLSATGNAGLDSWTQMSSDEESEDDDVFSDENARAGSESSVSQGEVEAEVEPAGVKFETGKQ</sequence>
<keyword evidence="3" id="KW-1185">Reference proteome</keyword>
<feature type="region of interest" description="Disordered" evidence="1">
    <location>
        <begin position="205"/>
        <end position="259"/>
    </location>
</feature>
<dbReference type="Proteomes" id="UP000235672">
    <property type="component" value="Unassembled WGS sequence"/>
</dbReference>
<dbReference type="EMBL" id="KZ613478">
    <property type="protein sequence ID" value="PMD22360.1"/>
    <property type="molecule type" value="Genomic_DNA"/>
</dbReference>
<feature type="compositionally biased region" description="Low complexity" evidence="1">
    <location>
        <begin position="232"/>
        <end position="252"/>
    </location>
</feature>
<gene>
    <name evidence="2" type="ORF">NA56DRAFT_748125</name>
</gene>
<evidence type="ECO:0000313" key="3">
    <source>
        <dbReference type="Proteomes" id="UP000235672"/>
    </source>
</evidence>
<evidence type="ECO:0000256" key="1">
    <source>
        <dbReference type="SAM" id="MobiDB-lite"/>
    </source>
</evidence>
<proteinExistence type="predicted"/>
<protein>
    <submittedName>
        <fullName evidence="2">Uncharacterized protein</fullName>
    </submittedName>
</protein>
<reference evidence="2 3" key="1">
    <citation type="submission" date="2016-05" db="EMBL/GenBank/DDBJ databases">
        <title>A degradative enzymes factory behind the ericoid mycorrhizal symbiosis.</title>
        <authorList>
            <consortium name="DOE Joint Genome Institute"/>
            <person name="Martino E."/>
            <person name="Morin E."/>
            <person name="Grelet G."/>
            <person name="Kuo A."/>
            <person name="Kohler A."/>
            <person name="Daghino S."/>
            <person name="Barry K."/>
            <person name="Choi C."/>
            <person name="Cichocki N."/>
            <person name="Clum A."/>
            <person name="Copeland A."/>
            <person name="Hainaut M."/>
            <person name="Haridas S."/>
            <person name="Labutti K."/>
            <person name="Lindquist E."/>
            <person name="Lipzen A."/>
            <person name="Khouja H.-R."/>
            <person name="Murat C."/>
            <person name="Ohm R."/>
            <person name="Olson A."/>
            <person name="Spatafora J."/>
            <person name="Veneault-Fourrey C."/>
            <person name="Henrissat B."/>
            <person name="Grigoriev I."/>
            <person name="Martin F."/>
            <person name="Perotto S."/>
        </authorList>
    </citation>
    <scope>NUCLEOTIDE SEQUENCE [LARGE SCALE GENOMIC DNA]</scope>
    <source>
        <strain evidence="2 3">UAMH 7357</strain>
    </source>
</reference>
<feature type="compositionally biased region" description="Acidic residues" evidence="1">
    <location>
        <begin position="215"/>
        <end position="226"/>
    </location>
</feature>
<organism evidence="2 3">
    <name type="scientific">Hyaloscypha hepaticicola</name>
    <dbReference type="NCBI Taxonomy" id="2082293"/>
    <lineage>
        <taxon>Eukaryota</taxon>
        <taxon>Fungi</taxon>
        <taxon>Dikarya</taxon>
        <taxon>Ascomycota</taxon>
        <taxon>Pezizomycotina</taxon>
        <taxon>Leotiomycetes</taxon>
        <taxon>Helotiales</taxon>
        <taxon>Hyaloscyphaceae</taxon>
        <taxon>Hyaloscypha</taxon>
    </lineage>
</organism>